<evidence type="ECO:0008006" key="4">
    <source>
        <dbReference type="Google" id="ProtNLM"/>
    </source>
</evidence>
<reference evidence="2 3" key="1">
    <citation type="submission" date="2024-09" db="EMBL/GenBank/DDBJ databases">
        <authorList>
            <person name="Sun Q."/>
            <person name="Mori K."/>
        </authorList>
    </citation>
    <scope>NUCLEOTIDE SEQUENCE [LARGE SCALE GENOMIC DNA]</scope>
    <source>
        <strain evidence="2 3">TBRC 3947</strain>
    </source>
</reference>
<sequence length="211" mass="22345">MRTQTGVVHRGLRFVGAAAITLALALSASAAPAHAQDAAGSTVKSLIIEGQYTTLSLTFDKGISKAEADKLQNVFAVSSKQVRNAGMVAMAPWPLNCGEGANFQDSNGTFSVQYNCASTRTLPWGYRISAAVQAIVVGNVNETGLRWWLNGAAKPQNAPHNVPPSYTIHGTMTPVISYSYVDYQDYMTFRHNVGSGGTGTLTFAGSLALTQ</sequence>
<dbReference type="EMBL" id="JBHLUH010000042">
    <property type="protein sequence ID" value="MFC0530261.1"/>
    <property type="molecule type" value="Genomic_DNA"/>
</dbReference>
<evidence type="ECO:0000313" key="2">
    <source>
        <dbReference type="EMBL" id="MFC0530261.1"/>
    </source>
</evidence>
<keyword evidence="3" id="KW-1185">Reference proteome</keyword>
<feature type="chain" id="PRO_5045769488" description="Secreted protein" evidence="1">
    <location>
        <begin position="36"/>
        <end position="211"/>
    </location>
</feature>
<name>A0ABV6M6D2_9ACTN</name>
<feature type="signal peptide" evidence="1">
    <location>
        <begin position="1"/>
        <end position="35"/>
    </location>
</feature>
<dbReference type="Proteomes" id="UP001589867">
    <property type="component" value="Unassembled WGS sequence"/>
</dbReference>
<gene>
    <name evidence="2" type="ORF">ACFFIA_21590</name>
</gene>
<accession>A0ABV6M6D2</accession>
<proteinExistence type="predicted"/>
<evidence type="ECO:0000313" key="3">
    <source>
        <dbReference type="Proteomes" id="UP001589867"/>
    </source>
</evidence>
<keyword evidence="1" id="KW-0732">Signal</keyword>
<protein>
    <recommendedName>
        <fullName evidence="4">Secreted protein</fullName>
    </recommendedName>
</protein>
<organism evidence="2 3">
    <name type="scientific">Phytohabitans kaempferiae</name>
    <dbReference type="NCBI Taxonomy" id="1620943"/>
    <lineage>
        <taxon>Bacteria</taxon>
        <taxon>Bacillati</taxon>
        <taxon>Actinomycetota</taxon>
        <taxon>Actinomycetes</taxon>
        <taxon>Micromonosporales</taxon>
        <taxon>Micromonosporaceae</taxon>
    </lineage>
</organism>
<dbReference type="RefSeq" id="WP_377253422.1">
    <property type="nucleotide sequence ID" value="NZ_JBHLUH010000042.1"/>
</dbReference>
<evidence type="ECO:0000256" key="1">
    <source>
        <dbReference type="SAM" id="SignalP"/>
    </source>
</evidence>
<comment type="caution">
    <text evidence="2">The sequence shown here is derived from an EMBL/GenBank/DDBJ whole genome shotgun (WGS) entry which is preliminary data.</text>
</comment>